<evidence type="ECO:0000259" key="8">
    <source>
        <dbReference type="PROSITE" id="PS50923"/>
    </source>
</evidence>
<accession>A0AAV2LZ99</accession>
<dbReference type="Gene3D" id="2.10.70.10">
    <property type="entry name" value="Complement Module, domain 1"/>
    <property type="match status" value="5"/>
</dbReference>
<feature type="domain" description="Sushi" evidence="8">
    <location>
        <begin position="312"/>
        <end position="371"/>
    </location>
</feature>
<keyword evidence="2" id="KW-0732">Signal</keyword>
<evidence type="ECO:0000313" key="10">
    <source>
        <dbReference type="Proteomes" id="UP001497482"/>
    </source>
</evidence>
<keyword evidence="10" id="KW-1185">Reference proteome</keyword>
<gene>
    <name evidence="9" type="ORF">KC01_LOCUS33600</name>
</gene>
<dbReference type="SUPFAM" id="SSF57535">
    <property type="entry name" value="Complement control module/SCR domain"/>
    <property type="match status" value="5"/>
</dbReference>
<keyword evidence="4 6" id="KW-1015">Disulfide bond</keyword>
<dbReference type="InterPro" id="IPR036179">
    <property type="entry name" value="Ig-like_dom_sf"/>
</dbReference>
<keyword evidence="3" id="KW-0677">Repeat</keyword>
<dbReference type="PANTHER" id="PTHR19325:SF570">
    <property type="entry name" value="COMPLEMENT COMPONENT 4 BINDING PROTEIN, MEMBRANE"/>
    <property type="match status" value="1"/>
</dbReference>
<evidence type="ECO:0000256" key="4">
    <source>
        <dbReference type="ARBA" id="ARBA00023157"/>
    </source>
</evidence>
<dbReference type="Gene3D" id="2.60.40.10">
    <property type="entry name" value="Immunoglobulins"/>
    <property type="match status" value="1"/>
</dbReference>
<dbReference type="EMBL" id="OZ035827">
    <property type="protein sequence ID" value="CAL1606417.1"/>
    <property type="molecule type" value="Genomic_DNA"/>
</dbReference>
<dbReference type="Pfam" id="PF13895">
    <property type="entry name" value="Ig_2"/>
    <property type="match status" value="1"/>
</dbReference>
<feature type="domain" description="Sushi" evidence="8">
    <location>
        <begin position="431"/>
        <end position="490"/>
    </location>
</feature>
<dbReference type="PROSITE" id="PS50923">
    <property type="entry name" value="SUSHI"/>
    <property type="match status" value="4"/>
</dbReference>
<evidence type="ECO:0000256" key="1">
    <source>
        <dbReference type="ARBA" id="ARBA00022659"/>
    </source>
</evidence>
<dbReference type="PROSITE" id="PS50835">
    <property type="entry name" value="IG_LIKE"/>
    <property type="match status" value="1"/>
</dbReference>
<dbReference type="AlphaFoldDB" id="A0AAV2LZ99"/>
<sequence>MMITEVHCFDLLSFVSVPVSKPSLRPLTPPMGGPSCMGEAVTVRCSANQGTNVVYVWYQQAQPEVAVVSNSPDLRLDCRLSQKNTHFYCVAKNSMGQQRSDTVFVQVLFAAENNCMYQVLFHDQYIYHCPGRLTTASITTATAFQSTAHVSPFNQNQTLPSGVHTCSRCSSSAVNISQRLPLWKKLIHSFINAECPRPTGGANMMLVTDISFPAPDGTSVTFKCEVGYSPMGSGTVTCSNGVWSKLGMKCEIKSCGAEDVRNGYVKYEDSADFGSFAYTVCNLGFTPVPSGVNKIYCGADGWEGRLSVCEPILCEPPNSMENGYFSPIKDAYEHSEVVTYACEGAHVLKGSKTLTCSDNGTFDRAPPTCVLVNCQNPVLEFGRISSGSPPYKYQTSVSLDCNKGYDLLGSSVVSCDINSEWKPSLPKCNPIECKAPEIPNGEVVGKPDLSYKFSEKVTLKCLEGYKLKGQSTLTCGEKSQWSEPLPECTRNGGEGLKMGLIILAVSFVAQWLLHPLY</sequence>
<dbReference type="InterPro" id="IPR035976">
    <property type="entry name" value="Sushi/SCR/CCP_sf"/>
</dbReference>
<keyword evidence="5" id="KW-0325">Glycoprotein</keyword>
<name>A0AAV2LZ99_KNICA</name>
<evidence type="ECO:0000256" key="6">
    <source>
        <dbReference type="PROSITE-ProRule" id="PRU00302"/>
    </source>
</evidence>
<proteinExistence type="predicted"/>
<evidence type="ECO:0000256" key="5">
    <source>
        <dbReference type="ARBA" id="ARBA00023180"/>
    </source>
</evidence>
<dbReference type="SMART" id="SM00032">
    <property type="entry name" value="CCP"/>
    <property type="match status" value="5"/>
</dbReference>
<evidence type="ECO:0000259" key="7">
    <source>
        <dbReference type="PROSITE" id="PS50835"/>
    </source>
</evidence>
<organism evidence="9 10">
    <name type="scientific">Knipowitschia caucasica</name>
    <name type="common">Caucasian dwarf goby</name>
    <name type="synonym">Pomatoschistus caucasicus</name>
    <dbReference type="NCBI Taxonomy" id="637954"/>
    <lineage>
        <taxon>Eukaryota</taxon>
        <taxon>Metazoa</taxon>
        <taxon>Chordata</taxon>
        <taxon>Craniata</taxon>
        <taxon>Vertebrata</taxon>
        <taxon>Euteleostomi</taxon>
        <taxon>Actinopterygii</taxon>
        <taxon>Neopterygii</taxon>
        <taxon>Teleostei</taxon>
        <taxon>Neoteleostei</taxon>
        <taxon>Acanthomorphata</taxon>
        <taxon>Gobiaria</taxon>
        <taxon>Gobiiformes</taxon>
        <taxon>Gobioidei</taxon>
        <taxon>Gobiidae</taxon>
        <taxon>Gobiinae</taxon>
        <taxon>Knipowitschia</taxon>
    </lineage>
</organism>
<keyword evidence="1 6" id="KW-0768">Sushi</keyword>
<comment type="caution">
    <text evidence="6">Lacks conserved residue(s) required for the propagation of feature annotation.</text>
</comment>
<dbReference type="Proteomes" id="UP001497482">
    <property type="component" value="Chromosome 5"/>
</dbReference>
<dbReference type="InterPro" id="IPR007110">
    <property type="entry name" value="Ig-like_dom"/>
</dbReference>
<evidence type="ECO:0000313" key="9">
    <source>
        <dbReference type="EMBL" id="CAL1606417.1"/>
    </source>
</evidence>
<dbReference type="FunFam" id="2.10.70.10:FF:000014">
    <property type="entry name" value="Membrane cofactor protein"/>
    <property type="match status" value="2"/>
</dbReference>
<feature type="disulfide bond" evidence="6">
    <location>
        <begin position="195"/>
        <end position="238"/>
    </location>
</feature>
<dbReference type="InterPro" id="IPR013783">
    <property type="entry name" value="Ig-like_fold"/>
</dbReference>
<feature type="domain" description="Sushi" evidence="8">
    <location>
        <begin position="372"/>
        <end position="430"/>
    </location>
</feature>
<reference evidence="9 10" key="1">
    <citation type="submission" date="2024-04" db="EMBL/GenBank/DDBJ databases">
        <authorList>
            <person name="Waldvogel A.-M."/>
            <person name="Schoenle A."/>
        </authorList>
    </citation>
    <scope>NUCLEOTIDE SEQUENCE [LARGE SCALE GENOMIC DNA]</scope>
</reference>
<feature type="disulfide bond" evidence="6">
    <location>
        <begin position="401"/>
        <end position="428"/>
    </location>
</feature>
<dbReference type="InterPro" id="IPR050350">
    <property type="entry name" value="Compl-Cell_Adhes-Reg"/>
</dbReference>
<evidence type="ECO:0000256" key="2">
    <source>
        <dbReference type="ARBA" id="ARBA00022729"/>
    </source>
</evidence>
<feature type="disulfide bond" evidence="6">
    <location>
        <begin position="461"/>
        <end position="488"/>
    </location>
</feature>
<dbReference type="SUPFAM" id="SSF48726">
    <property type="entry name" value="Immunoglobulin"/>
    <property type="match status" value="1"/>
</dbReference>
<feature type="domain" description="Sushi" evidence="8">
    <location>
        <begin position="193"/>
        <end position="252"/>
    </location>
</feature>
<dbReference type="InterPro" id="IPR000436">
    <property type="entry name" value="Sushi_SCR_CCP_dom"/>
</dbReference>
<feature type="disulfide bond" evidence="6">
    <location>
        <begin position="342"/>
        <end position="369"/>
    </location>
</feature>
<dbReference type="PANTHER" id="PTHR19325">
    <property type="entry name" value="COMPLEMENT COMPONENT-RELATED SUSHI DOMAIN-CONTAINING"/>
    <property type="match status" value="1"/>
</dbReference>
<feature type="domain" description="Ig-like" evidence="7">
    <location>
        <begin position="22"/>
        <end position="104"/>
    </location>
</feature>
<protein>
    <submittedName>
        <fullName evidence="9">Uncharacterized protein</fullName>
    </submittedName>
</protein>
<dbReference type="CDD" id="cd00033">
    <property type="entry name" value="CCP"/>
    <property type="match status" value="4"/>
</dbReference>
<dbReference type="Pfam" id="PF00084">
    <property type="entry name" value="Sushi"/>
    <property type="match status" value="5"/>
</dbReference>
<evidence type="ECO:0000256" key="3">
    <source>
        <dbReference type="ARBA" id="ARBA00022737"/>
    </source>
</evidence>